<dbReference type="Pfam" id="PF10433">
    <property type="entry name" value="Beta-prop_RSE1_1st"/>
    <property type="match status" value="1"/>
</dbReference>
<feature type="domain" description="RSE1/DDB1/CPSF1 C-terminal" evidence="4">
    <location>
        <begin position="838"/>
        <end position="1145"/>
    </location>
</feature>
<dbReference type="Pfam" id="PF03178">
    <property type="entry name" value="CPSF_A"/>
    <property type="match status" value="1"/>
</dbReference>
<dbReference type="InterPro" id="IPR050358">
    <property type="entry name" value="RSE1/DDB1/CFT1"/>
</dbReference>
<dbReference type="AlphaFoldDB" id="A0A165F7Z1"/>
<evidence type="ECO:0000259" key="5">
    <source>
        <dbReference type="Pfam" id="PF10433"/>
    </source>
</evidence>
<proteinExistence type="predicted"/>
<dbReference type="PANTHER" id="PTHR10644">
    <property type="entry name" value="DNA REPAIR/RNA PROCESSING CPSF FAMILY"/>
    <property type="match status" value="1"/>
</dbReference>
<dbReference type="Gene3D" id="2.130.10.10">
    <property type="entry name" value="YVTN repeat-like/Quinoprotein amine dehydrogenase"/>
    <property type="match status" value="3"/>
</dbReference>
<dbReference type="InterPro" id="IPR015943">
    <property type="entry name" value="WD40/YVTN_repeat-like_dom_sf"/>
</dbReference>
<evidence type="ECO:0000256" key="3">
    <source>
        <dbReference type="SAM" id="MobiDB-lite"/>
    </source>
</evidence>
<evidence type="ECO:0008006" key="9">
    <source>
        <dbReference type="Google" id="ProtNLM"/>
    </source>
</evidence>
<feature type="domain" description="RSE1/DDB1/CPSF1 first beta-propeller" evidence="5">
    <location>
        <begin position="16"/>
        <end position="391"/>
    </location>
</feature>
<evidence type="ECO:0000259" key="4">
    <source>
        <dbReference type="Pfam" id="PF03178"/>
    </source>
</evidence>
<reference evidence="7 8" key="1">
    <citation type="journal article" date="2016" name="Mol. Biol. Evol.">
        <title>Comparative Genomics of Early-Diverging Mushroom-Forming Fungi Provides Insights into the Origins of Lignocellulose Decay Capabilities.</title>
        <authorList>
            <person name="Nagy L.G."/>
            <person name="Riley R."/>
            <person name="Tritt A."/>
            <person name="Adam C."/>
            <person name="Daum C."/>
            <person name="Floudas D."/>
            <person name="Sun H."/>
            <person name="Yadav J.S."/>
            <person name="Pangilinan J."/>
            <person name="Larsson K.H."/>
            <person name="Matsuura K."/>
            <person name="Barry K."/>
            <person name="Labutti K."/>
            <person name="Kuo R."/>
            <person name="Ohm R.A."/>
            <person name="Bhattacharya S.S."/>
            <person name="Shirouzu T."/>
            <person name="Yoshinaga Y."/>
            <person name="Martin F.M."/>
            <person name="Grigoriev I.V."/>
            <person name="Hibbett D.S."/>
        </authorList>
    </citation>
    <scope>NUCLEOTIDE SEQUENCE [LARGE SCALE GENOMIC DNA]</scope>
    <source>
        <strain evidence="7 8">HHB12733</strain>
    </source>
</reference>
<dbReference type="OrthoDB" id="433457at2759"/>
<dbReference type="FunCoup" id="A0A165F7Z1">
    <property type="interactions" value="758"/>
</dbReference>
<evidence type="ECO:0000313" key="7">
    <source>
        <dbReference type="EMBL" id="KZT56361.1"/>
    </source>
</evidence>
<feature type="domain" description="RSE1/DDB1/CPSF1 second beta-propeller" evidence="6">
    <location>
        <begin position="462"/>
        <end position="786"/>
    </location>
</feature>
<dbReference type="STRING" id="1353952.A0A165F7Z1"/>
<sequence length="1185" mass="129679">MRYVVTHHQPTAAVDSIRGEFTASGTVSLAVAKVNRVELYNLTPEGLKRICDLEIWGQITNIAEIKREDKPSFILVTTDHPDPYLLSLAYRADPIPHLEVVHSTSLKARAGRIAEYCQCSIVHPSGRIAVTSAYTGSLKVTLFGEDGKGKDIDIRIREQNLLSFAFLPLASPTAPPTLALLHIDHNGNRHLLTRSLTHVPEPGSSKSIASMDVSEPTTHIADVALDDEKGDDQWEATTILPVPPVRPGGKAGVLVLGEGQARWFAVKEEVADPKGKRRSSSNANSPTHERSKGKNKLVTGRTEDCKVGLPWGRIVATCAVDEERMLCGDEYGKLYLLALFRRQADGPVTSIQYDPLGEVPSPSSITHLSSSYFYITSKCGDSQVISLLTTPTPSTCGPSYVSVVDTHLNIAPISDFVVTDPEKIGQQQIVTASGKMNTGSLRVVRSGVAFEELGIVDQVMNTRSIFPLRKNYDAEYDFYLLVSSLQHTVLYSMIGDEANPQFEEIDLKETGVVRNGPTLAAGNIKGDDIVVQVTSSGVVAIDLITLTQKYSWVPGAGAEIVAGSVNGERVIVGLKGGFMVHLIPDFVKFNIATDWRSPPSWGLTEVSCIALDPTLSDELKNYAAVGFWGTNAVKIFYVGDAEHKFEEMHLAEPIAPEDHLPVSTILTTFGANKKPHLLVGLGNGTISSYALKTELVLGQPAVRATDKKTFSLGTKPVILTACKDLVKEASIFACGDRPALLFLKNDRLTASPIKLRDIHAGSILHCPQFPASFIFASASSLLIGRIQEAQKIDVRTIALGLDTPIRLTYHKGLRAYGVVCQRKELINNRDTDRETYSSSFKLFDDITFEHINNFTARPDEQMMCVTTIPDSTEEEDSDFFVVGTYESTGAEEDISKGRILMFEEVRNRKLKLVVSYDVNGCVYAVTNVGANLAAAINGTVQIFSISRDNDDVRLQPLAKWSSAYIASSLISRGNTLIVGDAMRAVCLLRWTGAKLETVYHDYSSLWMQTLESIDEGGVIGAELNNNIITWRKEGKLERDGMWYFGEGINRFRKGSLSSSSASAGKGNLVFATNTGRIGIVASLDDELSMKLSNLERNIGSVIQGPGKIEHAKRRAPQATPGLPSVLTQHSQAIGFIDGDFVEQFLYLDPSSDEVRRILEGKNQYERLGMPYGEMVQTLEELQRLH</sequence>
<dbReference type="InterPro" id="IPR058543">
    <property type="entry name" value="Beta-prop_RSE1/DDB1/CPSF1_2nd"/>
</dbReference>
<gene>
    <name evidence="7" type="ORF">CALCODRAFT_497530</name>
</gene>
<feature type="region of interest" description="Disordered" evidence="3">
    <location>
        <begin position="268"/>
        <end position="297"/>
    </location>
</feature>
<dbReference type="Pfam" id="PF23726">
    <property type="entry name" value="Beta-prop_RSE1_2nd"/>
    <property type="match status" value="1"/>
</dbReference>
<comment type="subcellular location">
    <subcellularLocation>
        <location evidence="1">Nucleus</location>
    </subcellularLocation>
</comment>
<evidence type="ECO:0000256" key="2">
    <source>
        <dbReference type="ARBA" id="ARBA00023242"/>
    </source>
</evidence>
<dbReference type="Gene3D" id="1.10.150.910">
    <property type="match status" value="1"/>
</dbReference>
<evidence type="ECO:0000256" key="1">
    <source>
        <dbReference type="ARBA" id="ARBA00004123"/>
    </source>
</evidence>
<dbReference type="GO" id="GO:0003676">
    <property type="term" value="F:nucleic acid binding"/>
    <property type="evidence" value="ECO:0007669"/>
    <property type="project" value="InterPro"/>
</dbReference>
<dbReference type="InParanoid" id="A0A165F7Z1"/>
<keyword evidence="8" id="KW-1185">Reference proteome</keyword>
<dbReference type="EMBL" id="KV423979">
    <property type="protein sequence ID" value="KZT56361.1"/>
    <property type="molecule type" value="Genomic_DNA"/>
</dbReference>
<dbReference type="InterPro" id="IPR004871">
    <property type="entry name" value="RSE1/DDB1/CPSF1_C"/>
</dbReference>
<accession>A0A165F7Z1</accession>
<keyword evidence="2" id="KW-0539">Nucleus</keyword>
<organism evidence="7 8">
    <name type="scientific">Calocera cornea HHB12733</name>
    <dbReference type="NCBI Taxonomy" id="1353952"/>
    <lineage>
        <taxon>Eukaryota</taxon>
        <taxon>Fungi</taxon>
        <taxon>Dikarya</taxon>
        <taxon>Basidiomycota</taxon>
        <taxon>Agaricomycotina</taxon>
        <taxon>Dacrymycetes</taxon>
        <taxon>Dacrymycetales</taxon>
        <taxon>Dacrymycetaceae</taxon>
        <taxon>Calocera</taxon>
    </lineage>
</organism>
<evidence type="ECO:0000259" key="6">
    <source>
        <dbReference type="Pfam" id="PF23726"/>
    </source>
</evidence>
<name>A0A165F7Z1_9BASI</name>
<dbReference type="InterPro" id="IPR018846">
    <property type="entry name" value="Beta-prop_RSE1/DDB1/CPSF1_1st"/>
</dbReference>
<dbReference type="Proteomes" id="UP000076842">
    <property type="component" value="Unassembled WGS sequence"/>
</dbReference>
<dbReference type="GO" id="GO:0005634">
    <property type="term" value="C:nucleus"/>
    <property type="evidence" value="ECO:0007669"/>
    <property type="project" value="UniProtKB-SubCell"/>
</dbReference>
<evidence type="ECO:0000313" key="8">
    <source>
        <dbReference type="Proteomes" id="UP000076842"/>
    </source>
</evidence>
<protein>
    <recommendedName>
        <fullName evidence="9">DNA damage-binding protein 1</fullName>
    </recommendedName>
</protein>